<dbReference type="EMBL" id="JBHFNQ010000167">
    <property type="protein sequence ID" value="MFB2879444.1"/>
    <property type="molecule type" value="Genomic_DNA"/>
</dbReference>
<evidence type="ECO:0000313" key="1">
    <source>
        <dbReference type="EMBL" id="MFB2879444.1"/>
    </source>
</evidence>
<keyword evidence="2" id="KW-1185">Reference proteome</keyword>
<accession>A0ABV4X9H9</accession>
<evidence type="ECO:0000313" key="2">
    <source>
        <dbReference type="Proteomes" id="UP001576774"/>
    </source>
</evidence>
<gene>
    <name evidence="1" type="ORF">ACE1CC_21530</name>
</gene>
<sequence length="388" mass="43556">MKTYKIITLGASGAGKTVFMASMFKALSIQGTHGFYLEVEDHNKRKLLNSIYTQVIKGDSWPQGTKYSEVSEWTFTCRVKTPSLDDYPACQFTYFDYAGGRLTDVDEDEEFEGLVKQADAILGLLDGQKIHAWMTGSNELAADSFLNKDLPSILKLMLSCKVPIHFALSKWDLLENEFSLNQVLDRLCEIPKFEQLVRDRNKAGSPVRLIPVSSVGLSFVTPAPDGSMKKISGAIPRPFQVEVPLACVLPDHLTAWLNQVSQKREQLETKDKDPKQPNIITMLLNWAEPVINTATEIGTKNLNLEGESSDPDTLNETIAKKLVSNLIKFAFQNIKKAADERAKLTREQINESLKNVKDEETALTHAIENFLYIQHTLSQTYPQSEIIL</sequence>
<proteinExistence type="predicted"/>
<dbReference type="InterPro" id="IPR027417">
    <property type="entry name" value="P-loop_NTPase"/>
</dbReference>
<dbReference type="SUPFAM" id="SSF52540">
    <property type="entry name" value="P-loop containing nucleoside triphosphate hydrolases"/>
    <property type="match status" value="1"/>
</dbReference>
<dbReference type="Proteomes" id="UP001576774">
    <property type="component" value="Unassembled WGS sequence"/>
</dbReference>
<comment type="caution">
    <text evidence="1">The sequence shown here is derived from an EMBL/GenBank/DDBJ whole genome shotgun (WGS) entry which is preliminary data.</text>
</comment>
<dbReference type="RefSeq" id="WP_413272487.1">
    <property type="nucleotide sequence ID" value="NZ_JBHFNQ010000167.1"/>
</dbReference>
<reference evidence="1 2" key="1">
    <citation type="submission" date="2024-09" db="EMBL/GenBank/DDBJ databases">
        <title>Floridaenema gen nov. (Aerosakkonemataceae, Aerosakkonematales ord. nov., Cyanobacteria) from benthic tropical and subtropical fresh waters, with the description of four new species.</title>
        <authorList>
            <person name="Moretto J.A."/>
            <person name="Berthold D.E."/>
            <person name="Lefler F.W."/>
            <person name="Huang I.-S."/>
            <person name="Laughinghouse H. IV."/>
        </authorList>
    </citation>
    <scope>NUCLEOTIDE SEQUENCE [LARGE SCALE GENOMIC DNA]</scope>
    <source>
        <strain evidence="1 2">BLCC-F46</strain>
    </source>
</reference>
<protein>
    <submittedName>
        <fullName evidence="1">Uncharacterized protein</fullName>
    </submittedName>
</protein>
<name>A0ABV4X9H9_9CYAN</name>
<dbReference type="Gene3D" id="3.40.50.300">
    <property type="entry name" value="P-loop containing nucleotide triphosphate hydrolases"/>
    <property type="match status" value="1"/>
</dbReference>
<organism evidence="1 2">
    <name type="scientific">Floridaenema aerugineum BLCC-F46</name>
    <dbReference type="NCBI Taxonomy" id="3153654"/>
    <lineage>
        <taxon>Bacteria</taxon>
        <taxon>Bacillati</taxon>
        <taxon>Cyanobacteriota</taxon>
        <taxon>Cyanophyceae</taxon>
        <taxon>Oscillatoriophycideae</taxon>
        <taxon>Aerosakkonematales</taxon>
        <taxon>Aerosakkonemataceae</taxon>
        <taxon>Floridanema</taxon>
        <taxon>Floridanema aerugineum</taxon>
    </lineage>
</organism>